<accession>A0AAU7WC46</accession>
<gene>
    <name evidence="3" type="ORF">ABIQ69_05005</name>
</gene>
<dbReference type="Gene3D" id="3.90.79.10">
    <property type="entry name" value="Nucleoside Triphosphate Pyrophosphohydrolase"/>
    <property type="match status" value="1"/>
</dbReference>
<feature type="domain" description="Nudix hydrolase" evidence="2">
    <location>
        <begin position="9"/>
        <end position="137"/>
    </location>
</feature>
<dbReference type="AlphaFoldDB" id="A0AAU7WC46"/>
<dbReference type="PANTHER" id="PTHR21340:SF0">
    <property type="entry name" value="BIS(5'-NUCLEOSYL)-TETRAPHOSPHATASE [ASYMMETRICAL]"/>
    <property type="match status" value="1"/>
</dbReference>
<proteinExistence type="predicted"/>
<dbReference type="PROSITE" id="PS00893">
    <property type="entry name" value="NUDIX_BOX"/>
    <property type="match status" value="1"/>
</dbReference>
<name>A0AAU7WC46_9MICO</name>
<dbReference type="InterPro" id="IPR051325">
    <property type="entry name" value="Nudix_hydrolase_domain"/>
</dbReference>
<dbReference type="EMBL" id="CP158374">
    <property type="protein sequence ID" value="XBX83279.1"/>
    <property type="molecule type" value="Genomic_DNA"/>
</dbReference>
<dbReference type="PROSITE" id="PS51462">
    <property type="entry name" value="NUDIX"/>
    <property type="match status" value="1"/>
</dbReference>
<dbReference type="GO" id="GO:0004081">
    <property type="term" value="F:bis(5'-nucleosyl)-tetraphosphatase (asymmetrical) activity"/>
    <property type="evidence" value="ECO:0007669"/>
    <property type="project" value="TreeGrafter"/>
</dbReference>
<evidence type="ECO:0000259" key="2">
    <source>
        <dbReference type="PROSITE" id="PS51462"/>
    </source>
</evidence>
<dbReference type="CDD" id="cd07067">
    <property type="entry name" value="HP_PGM_like"/>
    <property type="match status" value="1"/>
</dbReference>
<dbReference type="SUPFAM" id="SSF53254">
    <property type="entry name" value="Phosphoglycerate mutase-like"/>
    <property type="match status" value="1"/>
</dbReference>
<dbReference type="Pfam" id="PF00300">
    <property type="entry name" value="His_Phos_1"/>
    <property type="match status" value="1"/>
</dbReference>
<sequence length="318" mass="33767">MTRAVETAVYAAGAVCWRVIDGRVHVLVVHRTVYGDVTIPKGKVDPGESLPQTAVREIAEETGLQVALGVPLGESRYGLPSGREKVVHYWAAEVSEKAVQRSTFRPNSEIAALEWVSIKRARSYLSYEPDVAILDAFARLVEQEVTTTFSLLVVRHGKAVGRSGWHGADAARPLTELGVQQAAGLSTTLAAWSPQRIVSSPAVRCVTTVAPLAAAIGVPIKRDEGISQDAWDAGHDEVRRVVGKRVRVGRTAVLCSHNPVLPGILREIALATGTPLGGYVDDAAALEPGAFSVVHLSATNPSSGIVAIETHPAHPARA</sequence>
<dbReference type="Gene3D" id="3.40.50.1240">
    <property type="entry name" value="Phosphoglycerate mutase-like"/>
    <property type="match status" value="1"/>
</dbReference>
<dbReference type="RefSeq" id="WP_350349283.1">
    <property type="nucleotide sequence ID" value="NZ_CP158374.1"/>
</dbReference>
<evidence type="ECO:0000256" key="1">
    <source>
        <dbReference type="ARBA" id="ARBA00022801"/>
    </source>
</evidence>
<organism evidence="3">
    <name type="scientific">Agromyces sp. G08B096</name>
    <dbReference type="NCBI Taxonomy" id="3156399"/>
    <lineage>
        <taxon>Bacteria</taxon>
        <taxon>Bacillati</taxon>
        <taxon>Actinomycetota</taxon>
        <taxon>Actinomycetes</taxon>
        <taxon>Micrococcales</taxon>
        <taxon>Microbacteriaceae</taxon>
        <taxon>Agromyces</taxon>
    </lineage>
</organism>
<dbReference type="SMART" id="SM00855">
    <property type="entry name" value="PGAM"/>
    <property type="match status" value="1"/>
</dbReference>
<evidence type="ECO:0000313" key="3">
    <source>
        <dbReference type="EMBL" id="XBX83279.1"/>
    </source>
</evidence>
<dbReference type="SUPFAM" id="SSF55811">
    <property type="entry name" value="Nudix"/>
    <property type="match status" value="1"/>
</dbReference>
<dbReference type="InterPro" id="IPR020084">
    <property type="entry name" value="NUDIX_hydrolase_CS"/>
</dbReference>
<dbReference type="PANTHER" id="PTHR21340">
    <property type="entry name" value="DIADENOSINE 5,5-P1,P4-TETRAPHOSPHATE PYROPHOSPHOHYDROLASE MUTT"/>
    <property type="match status" value="1"/>
</dbReference>
<dbReference type="Pfam" id="PF00293">
    <property type="entry name" value="NUDIX"/>
    <property type="match status" value="1"/>
</dbReference>
<reference evidence="3" key="1">
    <citation type="submission" date="2024-05" db="EMBL/GenBank/DDBJ databases">
        <authorList>
            <person name="Yu L."/>
        </authorList>
    </citation>
    <scope>NUCLEOTIDE SEQUENCE</scope>
    <source>
        <strain evidence="3">G08B096</strain>
    </source>
</reference>
<dbReference type="GO" id="GO:0006754">
    <property type="term" value="P:ATP biosynthetic process"/>
    <property type="evidence" value="ECO:0007669"/>
    <property type="project" value="TreeGrafter"/>
</dbReference>
<dbReference type="GO" id="GO:0006167">
    <property type="term" value="P:AMP biosynthetic process"/>
    <property type="evidence" value="ECO:0007669"/>
    <property type="project" value="TreeGrafter"/>
</dbReference>
<keyword evidence="1 3" id="KW-0378">Hydrolase</keyword>
<protein>
    <submittedName>
        <fullName evidence="3">NUDIX hydrolase</fullName>
        <ecNumber evidence="3">3.6.-.-</ecNumber>
    </submittedName>
</protein>
<dbReference type="InterPro" id="IPR000086">
    <property type="entry name" value="NUDIX_hydrolase_dom"/>
</dbReference>
<dbReference type="InterPro" id="IPR029033">
    <property type="entry name" value="His_PPase_superfam"/>
</dbReference>
<dbReference type="CDD" id="cd03673">
    <property type="entry name" value="NUDIX_Ap6A_hydrolase"/>
    <property type="match status" value="1"/>
</dbReference>
<dbReference type="InterPro" id="IPR013078">
    <property type="entry name" value="His_Pase_superF_clade-1"/>
</dbReference>
<dbReference type="EC" id="3.6.-.-" evidence="3"/>
<dbReference type="InterPro" id="IPR015797">
    <property type="entry name" value="NUDIX_hydrolase-like_dom_sf"/>
</dbReference>